<evidence type="ECO:0000256" key="1">
    <source>
        <dbReference type="SAM" id="MobiDB-lite"/>
    </source>
</evidence>
<evidence type="ECO:0000256" key="2">
    <source>
        <dbReference type="SAM" id="SignalP"/>
    </source>
</evidence>
<dbReference type="Pfam" id="PF13365">
    <property type="entry name" value="Trypsin_2"/>
    <property type="match status" value="1"/>
</dbReference>
<dbReference type="Proteomes" id="UP001281305">
    <property type="component" value="Chromosome"/>
</dbReference>
<dbReference type="GO" id="GO:0006508">
    <property type="term" value="P:proteolysis"/>
    <property type="evidence" value="ECO:0007669"/>
    <property type="project" value="UniProtKB-KW"/>
</dbReference>
<reference evidence="4 5" key="1">
    <citation type="submission" date="2024-02" db="EMBL/GenBank/DDBJ databases">
        <title>Roseovarius strain W115 nov., isolated from a marine algae.</title>
        <authorList>
            <person name="Lee M.W."/>
            <person name="Lee J.K."/>
            <person name="Kim J.M."/>
            <person name="Choi D.G."/>
            <person name="Baek J.H."/>
            <person name="Bayburt H."/>
            <person name="Jung J.J."/>
            <person name="Han D.M."/>
            <person name="Jeon C.O."/>
        </authorList>
    </citation>
    <scope>NUCLEOTIDE SEQUENCE [LARGE SCALE GENOMIC DNA]</scope>
    <source>
        <strain evidence="4 5">W115</strain>
    </source>
</reference>
<sequence>MTRFLLSLVVLVFVSVAPASAQQQVFVQVEAHPSLTAGEAAVRRYASRVQDVNGFTLRGGWYAVALGPYAPADAQAILRNLRAARLIPRDSYIARVTDYRQQFWPVGTNLLGNPALLVPQNQGTETAQSDSTPNTTEEAAAPEPQLPEPSDETVRQARNSEAQLTREERAQLQIALEWAGFYQGRIDAAFGRGTRNSMSRWQEANNFEVTGVLTTRQRAVLLRQYNSVLEDLDLALVRDAKAGIEIQMPSAMVAFEKYEPPFAHYTGDGEAQVLLISQEGNRATLTGLYDIMQTLAIVPETGERVLNSNSFKLIGEGTKIVSHTEVTLDQGRLKGFSLVWPAGDEERRTRLLAEMQKSFVTFEAVLDPAAGSGTQSIDLIAGLEIRKPRLSRSGFYVDRAGTVVTTSEVVAECRRITIDERFEAEIAVQDAERGIAVLRPLETLAPIGIAAFSPDEPRLKSDVAVAGYSYGGVLGAPTITFGELADVQGLNGEQDLKRLALTALDGDAGGPVVDAGGAVLGMLLPEGQGAGNCPTGSASPPRPM</sequence>
<dbReference type="SUPFAM" id="SSF50494">
    <property type="entry name" value="Trypsin-like serine proteases"/>
    <property type="match status" value="1"/>
</dbReference>
<keyword evidence="4" id="KW-0378">Hydrolase</keyword>
<dbReference type="RefSeq" id="WP_339106757.1">
    <property type="nucleotide sequence ID" value="NZ_CP146606.1"/>
</dbReference>
<keyword evidence="4" id="KW-0645">Protease</keyword>
<dbReference type="Gene3D" id="2.40.10.120">
    <property type="match status" value="1"/>
</dbReference>
<dbReference type="Pfam" id="PF01471">
    <property type="entry name" value="PG_binding_1"/>
    <property type="match status" value="1"/>
</dbReference>
<evidence type="ECO:0000259" key="3">
    <source>
        <dbReference type="Pfam" id="PF01471"/>
    </source>
</evidence>
<feature type="compositionally biased region" description="Polar residues" evidence="1">
    <location>
        <begin position="122"/>
        <end position="131"/>
    </location>
</feature>
<dbReference type="EMBL" id="CP146606">
    <property type="protein sequence ID" value="WYK18479.1"/>
    <property type="molecule type" value="Genomic_DNA"/>
</dbReference>
<dbReference type="GO" id="GO:0008233">
    <property type="term" value="F:peptidase activity"/>
    <property type="evidence" value="ECO:0007669"/>
    <property type="project" value="UniProtKB-KW"/>
</dbReference>
<name>A0ABZ2TFN4_9RHOB</name>
<evidence type="ECO:0000313" key="5">
    <source>
        <dbReference type="Proteomes" id="UP001281305"/>
    </source>
</evidence>
<keyword evidence="5" id="KW-1185">Reference proteome</keyword>
<dbReference type="InterPro" id="IPR002477">
    <property type="entry name" value="Peptidoglycan-bd-like"/>
</dbReference>
<dbReference type="InterPro" id="IPR036366">
    <property type="entry name" value="PGBDSf"/>
</dbReference>
<protein>
    <submittedName>
        <fullName evidence="4">Serine protease</fullName>
    </submittedName>
</protein>
<dbReference type="Gene3D" id="1.10.101.10">
    <property type="entry name" value="PGBD-like superfamily/PGBD"/>
    <property type="match status" value="1"/>
</dbReference>
<feature type="chain" id="PRO_5046646009" evidence="2">
    <location>
        <begin position="22"/>
        <end position="544"/>
    </location>
</feature>
<gene>
    <name evidence="4" type="ORF">RZS32_000920</name>
</gene>
<organism evidence="4 5">
    <name type="scientific">Roseovarius rhodophyticola</name>
    <dbReference type="NCBI Taxonomy" id="3080827"/>
    <lineage>
        <taxon>Bacteria</taxon>
        <taxon>Pseudomonadati</taxon>
        <taxon>Pseudomonadota</taxon>
        <taxon>Alphaproteobacteria</taxon>
        <taxon>Rhodobacterales</taxon>
        <taxon>Roseobacteraceae</taxon>
        <taxon>Roseovarius</taxon>
    </lineage>
</organism>
<evidence type="ECO:0000313" key="4">
    <source>
        <dbReference type="EMBL" id="WYK18479.1"/>
    </source>
</evidence>
<dbReference type="InterPro" id="IPR036365">
    <property type="entry name" value="PGBD-like_sf"/>
</dbReference>
<feature type="compositionally biased region" description="Low complexity" evidence="1">
    <location>
        <begin position="132"/>
        <end position="143"/>
    </location>
</feature>
<proteinExistence type="predicted"/>
<accession>A0ABZ2TFN4</accession>
<feature type="region of interest" description="Disordered" evidence="1">
    <location>
        <begin position="122"/>
        <end position="166"/>
    </location>
</feature>
<feature type="domain" description="Peptidoglycan binding-like" evidence="3">
    <location>
        <begin position="166"/>
        <end position="221"/>
    </location>
</feature>
<keyword evidence="2" id="KW-0732">Signal</keyword>
<dbReference type="SUPFAM" id="SSF47090">
    <property type="entry name" value="PGBD-like"/>
    <property type="match status" value="1"/>
</dbReference>
<dbReference type="InterPro" id="IPR009003">
    <property type="entry name" value="Peptidase_S1_PA"/>
</dbReference>
<feature type="signal peptide" evidence="2">
    <location>
        <begin position="1"/>
        <end position="21"/>
    </location>
</feature>